<proteinExistence type="predicted"/>
<dbReference type="GO" id="GO:0004523">
    <property type="term" value="F:RNA-DNA hybrid ribonuclease activity"/>
    <property type="evidence" value="ECO:0007669"/>
    <property type="project" value="InterPro"/>
</dbReference>
<dbReference type="EMBL" id="CAJOBC010082716">
    <property type="protein sequence ID" value="CAF4290876.1"/>
    <property type="molecule type" value="Genomic_DNA"/>
</dbReference>
<dbReference type="SUPFAM" id="SSF52129">
    <property type="entry name" value="Caspase-like"/>
    <property type="match status" value="1"/>
</dbReference>
<evidence type="ECO:0000313" key="4">
    <source>
        <dbReference type="EMBL" id="CAF4009471.1"/>
    </source>
</evidence>
<dbReference type="Proteomes" id="UP000663829">
    <property type="component" value="Unassembled WGS sequence"/>
</dbReference>
<dbReference type="Pfam" id="PF00075">
    <property type="entry name" value="RNase_H"/>
    <property type="match status" value="1"/>
</dbReference>
<dbReference type="CDD" id="cd09276">
    <property type="entry name" value="Rnase_HI_RT_non_LTR"/>
    <property type="match status" value="1"/>
</dbReference>
<protein>
    <recommendedName>
        <fullName evidence="1">RNase H type-1 domain-containing protein</fullName>
    </recommendedName>
</protein>
<evidence type="ECO:0000313" key="2">
    <source>
        <dbReference type="EMBL" id="CAF1199353.1"/>
    </source>
</evidence>
<organism evidence="3 6">
    <name type="scientific">Didymodactylos carnosus</name>
    <dbReference type="NCBI Taxonomy" id="1234261"/>
    <lineage>
        <taxon>Eukaryota</taxon>
        <taxon>Metazoa</taxon>
        <taxon>Spiralia</taxon>
        <taxon>Gnathifera</taxon>
        <taxon>Rotifera</taxon>
        <taxon>Eurotatoria</taxon>
        <taxon>Bdelloidea</taxon>
        <taxon>Philodinida</taxon>
        <taxon>Philodinidae</taxon>
        <taxon>Didymodactylos</taxon>
    </lineage>
</organism>
<dbReference type="AlphaFoldDB" id="A0A815KIH4"/>
<comment type="caution">
    <text evidence="3">The sequence shown here is derived from an EMBL/GenBank/DDBJ whole genome shotgun (WGS) entry which is preliminary data.</text>
</comment>
<dbReference type="InterPro" id="IPR029030">
    <property type="entry name" value="Caspase-like_dom_sf"/>
</dbReference>
<evidence type="ECO:0000313" key="6">
    <source>
        <dbReference type="Proteomes" id="UP000663829"/>
    </source>
</evidence>
<sequence length="436" mass="49271">MMTNIDQNTSYSGFQTDLSACAWANVTKAALKPLMKLQKLTLTTALGTSRQTVALSSLEVFCNLLPAYFRLMRRQMIKAITLHSRLLYHPLSALFEKPETGTIFAKLKEIISTVSSDNNPMSKLIKHSEMHVLSEPCATAVDVIISNDELALNKEQELLEKIDNTTMLLIYTDASKQHDEVAAAVMIMTTAGDEFRWEDYGMCLGQKYSVYYGELLAIQLALKILVDIPSSKQITLFTDNQSTLKAIASNRQTSPLIQDIRKTYEILRKDNSMIFRWIPGHLSSGHNYLVPVVPFDDNDYSFSHYSPEYDFICLDDVLKRLNQHRNLVNIVILDACRADEQNDTWKSKDITGSLSSLPIIPVYGTSKGLSANVRTPQNSEYVLIFSSDPENSLLEGNLFHLYVALMDKLSSPPKYLAQKRRFDQFSIKSKVQIINL</sequence>
<dbReference type="InterPro" id="IPR012337">
    <property type="entry name" value="RNaseH-like_sf"/>
</dbReference>
<dbReference type="Proteomes" id="UP000682733">
    <property type="component" value="Unassembled WGS sequence"/>
</dbReference>
<dbReference type="InterPro" id="IPR036397">
    <property type="entry name" value="RNaseH_sf"/>
</dbReference>
<gene>
    <name evidence="3" type="ORF">GPM918_LOCUS33065</name>
    <name evidence="2" type="ORF">OVA965_LOCUS23910</name>
    <name evidence="5" type="ORF">SRO942_LOCUS33742</name>
    <name evidence="4" type="ORF">TMI583_LOCUS24630</name>
</gene>
<evidence type="ECO:0000259" key="1">
    <source>
        <dbReference type="Pfam" id="PF00075"/>
    </source>
</evidence>
<dbReference type="EMBL" id="CAJNOK010014181">
    <property type="protein sequence ID" value="CAF1199353.1"/>
    <property type="molecule type" value="Genomic_DNA"/>
</dbReference>
<evidence type="ECO:0000313" key="5">
    <source>
        <dbReference type="EMBL" id="CAF4290876.1"/>
    </source>
</evidence>
<dbReference type="GO" id="GO:0003676">
    <property type="term" value="F:nucleic acid binding"/>
    <property type="evidence" value="ECO:0007669"/>
    <property type="project" value="InterPro"/>
</dbReference>
<dbReference type="EMBL" id="CAJOBA010035713">
    <property type="protein sequence ID" value="CAF4009471.1"/>
    <property type="molecule type" value="Genomic_DNA"/>
</dbReference>
<dbReference type="Gene3D" id="3.40.50.1460">
    <property type="match status" value="1"/>
</dbReference>
<feature type="domain" description="RNase H type-1" evidence="1">
    <location>
        <begin position="168"/>
        <end position="286"/>
    </location>
</feature>
<name>A0A815KIH4_9BILA</name>
<dbReference type="Proteomes" id="UP000681722">
    <property type="component" value="Unassembled WGS sequence"/>
</dbReference>
<dbReference type="OrthoDB" id="412369at2759"/>
<dbReference type="Proteomes" id="UP000677228">
    <property type="component" value="Unassembled WGS sequence"/>
</dbReference>
<evidence type="ECO:0000313" key="3">
    <source>
        <dbReference type="EMBL" id="CAF1396694.1"/>
    </source>
</evidence>
<dbReference type="SUPFAM" id="SSF53098">
    <property type="entry name" value="Ribonuclease H-like"/>
    <property type="match status" value="1"/>
</dbReference>
<dbReference type="EMBL" id="CAJNOQ010017299">
    <property type="protein sequence ID" value="CAF1396694.1"/>
    <property type="molecule type" value="Genomic_DNA"/>
</dbReference>
<keyword evidence="6" id="KW-1185">Reference proteome</keyword>
<dbReference type="Gene3D" id="3.30.420.10">
    <property type="entry name" value="Ribonuclease H-like superfamily/Ribonuclease H"/>
    <property type="match status" value="1"/>
</dbReference>
<dbReference type="InterPro" id="IPR002156">
    <property type="entry name" value="RNaseH_domain"/>
</dbReference>
<reference evidence="3" key="1">
    <citation type="submission" date="2021-02" db="EMBL/GenBank/DDBJ databases">
        <authorList>
            <person name="Nowell W R."/>
        </authorList>
    </citation>
    <scope>NUCLEOTIDE SEQUENCE</scope>
</reference>
<accession>A0A815KIH4</accession>